<reference evidence="2" key="1">
    <citation type="journal article" date="2014" name="Int. J. Syst. Evol. Microbiol.">
        <title>Complete genome sequence of Corynebacterium casei LMG S-19264T (=DSM 44701T), isolated from a smear-ripened cheese.</title>
        <authorList>
            <consortium name="US DOE Joint Genome Institute (JGI-PGF)"/>
            <person name="Walter F."/>
            <person name="Albersmeier A."/>
            <person name="Kalinowski J."/>
            <person name="Ruckert C."/>
        </authorList>
    </citation>
    <scope>NUCLEOTIDE SEQUENCE</scope>
    <source>
        <strain evidence="2">CGMCC 1.15478</strain>
    </source>
</reference>
<dbReference type="InterPro" id="IPR037523">
    <property type="entry name" value="VOC_core"/>
</dbReference>
<dbReference type="Pfam" id="PF00903">
    <property type="entry name" value="Glyoxalase"/>
    <property type="match status" value="1"/>
</dbReference>
<gene>
    <name evidence="2" type="ORF">GCM10011410_21380</name>
</gene>
<organism evidence="2 3">
    <name type="scientific">Hoyosella rhizosphaerae</name>
    <dbReference type="NCBI Taxonomy" id="1755582"/>
    <lineage>
        <taxon>Bacteria</taxon>
        <taxon>Bacillati</taxon>
        <taxon>Actinomycetota</taxon>
        <taxon>Actinomycetes</taxon>
        <taxon>Mycobacteriales</taxon>
        <taxon>Hoyosellaceae</taxon>
        <taxon>Hoyosella</taxon>
    </lineage>
</organism>
<feature type="domain" description="VOC" evidence="1">
    <location>
        <begin position="14"/>
        <end position="137"/>
    </location>
</feature>
<sequence>MTQPVDDRKHEFPRPGAVPYLTVSGAQEAVNWYVAVFDARLLGTPITMDDGRIGHAELQFGEGVIYLAEEFPEMGLTAPRTGTASVSLLIPVEDPDLVLTRAREAGGRVERWTYESHGQRNATLVDPFGHRWMLSAPLGGQLHQGDIAGFTWCAQDVSAAVDFYTAVLGWEVEKDGDSYRVANSTVPLGVEGGAATSALRCCFAVGSIDETVKAVVSAGGSQLETDPVMCRSVAGEDFELSEISGNERRPAINGNSPGDPAYITFETTDPDAFRTFFGTVLGWEFDGSEDKGGFEMVGVHPMTGMTRAPATTVVPMWRVDDAVAAAQRVTENGGEILAGPEVRDYGVSVHCRDNQGGRFYLGS</sequence>
<dbReference type="InterPro" id="IPR052164">
    <property type="entry name" value="Anthracycline_SecMetBiosynth"/>
</dbReference>
<dbReference type="Pfam" id="PF18029">
    <property type="entry name" value="Glyoxalase_6"/>
    <property type="match status" value="1"/>
</dbReference>
<dbReference type="InterPro" id="IPR004360">
    <property type="entry name" value="Glyas_Fos-R_dOase_dom"/>
</dbReference>
<dbReference type="Gene3D" id="3.10.180.10">
    <property type="entry name" value="2,3-Dihydroxybiphenyl 1,2-Dioxygenase, domain 1"/>
    <property type="match status" value="2"/>
</dbReference>
<dbReference type="Gene3D" id="3.30.720.120">
    <property type="match status" value="1"/>
</dbReference>
<dbReference type="Proteomes" id="UP000641514">
    <property type="component" value="Unassembled WGS sequence"/>
</dbReference>
<dbReference type="PANTHER" id="PTHR33993:SF14">
    <property type="entry name" value="GB|AAF24581.1"/>
    <property type="match status" value="1"/>
</dbReference>
<proteinExistence type="predicted"/>
<dbReference type="InterPro" id="IPR041581">
    <property type="entry name" value="Glyoxalase_6"/>
</dbReference>
<reference evidence="2" key="2">
    <citation type="submission" date="2020-09" db="EMBL/GenBank/DDBJ databases">
        <authorList>
            <person name="Sun Q."/>
            <person name="Zhou Y."/>
        </authorList>
    </citation>
    <scope>NUCLEOTIDE SEQUENCE</scope>
    <source>
        <strain evidence="2">CGMCC 1.15478</strain>
    </source>
</reference>
<dbReference type="SUPFAM" id="SSF54593">
    <property type="entry name" value="Glyoxalase/Bleomycin resistance protein/Dihydroxybiphenyl dioxygenase"/>
    <property type="match status" value="3"/>
</dbReference>
<feature type="domain" description="VOC" evidence="1">
    <location>
        <begin position="259"/>
        <end position="363"/>
    </location>
</feature>
<name>A0A916UC81_9ACTN</name>
<comment type="caution">
    <text evidence="2">The sequence shown here is derived from an EMBL/GenBank/DDBJ whole genome shotgun (WGS) entry which is preliminary data.</text>
</comment>
<dbReference type="InterPro" id="IPR029068">
    <property type="entry name" value="Glyas_Bleomycin-R_OHBP_Dase"/>
</dbReference>
<evidence type="ECO:0000313" key="2">
    <source>
        <dbReference type="EMBL" id="GGC68356.1"/>
    </source>
</evidence>
<evidence type="ECO:0000313" key="3">
    <source>
        <dbReference type="Proteomes" id="UP000641514"/>
    </source>
</evidence>
<dbReference type="RefSeq" id="WP_188674274.1">
    <property type="nucleotide sequence ID" value="NZ_BMJH01000002.1"/>
</dbReference>
<dbReference type="AlphaFoldDB" id="A0A916UC81"/>
<evidence type="ECO:0000259" key="1">
    <source>
        <dbReference type="PROSITE" id="PS51819"/>
    </source>
</evidence>
<dbReference type="EMBL" id="BMJH01000002">
    <property type="protein sequence ID" value="GGC68356.1"/>
    <property type="molecule type" value="Genomic_DNA"/>
</dbReference>
<dbReference type="CDD" id="cd07246">
    <property type="entry name" value="VOC_like"/>
    <property type="match status" value="1"/>
</dbReference>
<dbReference type="Gene3D" id="3.30.720.110">
    <property type="match status" value="1"/>
</dbReference>
<dbReference type="PROSITE" id="PS51819">
    <property type="entry name" value="VOC"/>
    <property type="match status" value="2"/>
</dbReference>
<keyword evidence="3" id="KW-1185">Reference proteome</keyword>
<dbReference type="PANTHER" id="PTHR33993">
    <property type="entry name" value="GLYOXALASE-RELATED"/>
    <property type="match status" value="1"/>
</dbReference>
<protein>
    <submittedName>
        <fullName evidence="2">Glyoxalase</fullName>
    </submittedName>
</protein>
<accession>A0A916UC81</accession>